<reference evidence="4 5" key="1">
    <citation type="journal article" date="2009" name="Stand. Genomic Sci.">
        <title>Complete genome sequence of Slackia heliotrinireducens type strain (RHS 1).</title>
        <authorList>
            <person name="Pukall R."/>
            <person name="Lapidus A."/>
            <person name="Nolan M."/>
            <person name="Copeland A."/>
            <person name="Glavina Del Rio T."/>
            <person name="Lucas S."/>
            <person name="Chen F."/>
            <person name="Tice H."/>
            <person name="Cheng J.F."/>
            <person name="Chertkov O."/>
            <person name="Bruce D."/>
            <person name="Goodwin L."/>
            <person name="Kuske C."/>
            <person name="Brettin T."/>
            <person name="Detter J.C."/>
            <person name="Han C."/>
            <person name="Pitluck S."/>
            <person name="Pati A."/>
            <person name="Mavrommatis K."/>
            <person name="Ivanova N."/>
            <person name="Ovchinnikova G."/>
            <person name="Chen A."/>
            <person name="Palaniappan K."/>
            <person name="Schneider S."/>
            <person name="Rohde M."/>
            <person name="Chain P."/>
            <person name="D'haeseleer P."/>
            <person name="Goker M."/>
            <person name="Bristow J."/>
            <person name="Eisen J.A."/>
            <person name="Markowitz V."/>
            <person name="Kyrpides N.C."/>
            <person name="Klenk H.P."/>
            <person name="Hugenholtz P."/>
        </authorList>
    </citation>
    <scope>NUCLEOTIDE SEQUENCE [LARGE SCALE GENOMIC DNA]</scope>
    <source>
        <strain evidence="5">ATCC 29202 / DSM 20476 / NCTC 11029 / RHS 1</strain>
    </source>
</reference>
<dbReference type="InterPro" id="IPR038174">
    <property type="entry name" value="Strep_pil_link_sf"/>
</dbReference>
<evidence type="ECO:0000313" key="4">
    <source>
        <dbReference type="EMBL" id="ACV21118.1"/>
    </source>
</evidence>
<dbReference type="EMBL" id="CP001684">
    <property type="protein sequence ID" value="ACV21118.1"/>
    <property type="molecule type" value="Genomic_DNA"/>
</dbReference>
<evidence type="ECO:0000256" key="2">
    <source>
        <dbReference type="SAM" id="SignalP"/>
    </source>
</evidence>
<proteinExistence type="predicted"/>
<keyword evidence="1" id="KW-0812">Transmembrane</keyword>
<feature type="chain" id="PRO_5002980487" evidence="2">
    <location>
        <begin position="27"/>
        <end position="356"/>
    </location>
</feature>
<dbReference type="AlphaFoldDB" id="C7N0P0"/>
<feature type="domain" description="DUF7601" evidence="3">
    <location>
        <begin position="205"/>
        <end position="318"/>
    </location>
</feature>
<feature type="transmembrane region" description="Helical" evidence="1">
    <location>
        <begin position="331"/>
        <end position="350"/>
    </location>
</feature>
<protein>
    <submittedName>
        <fullName evidence="4">Sortase B QVPTGV class signal domain-containing protein</fullName>
    </submittedName>
</protein>
<dbReference type="KEGG" id="shi:Shel_00430"/>
<sequence length="356" mass="36992">MKFRKIAATLALSAALALGFALPAFAADADYGVGDETDKTVTADAAAVTKVLHSNEGSTVTATFSFTATGTTVAIDDEGTVSEPTDGLGVTIASVELTTAGDGEDVSGTGKITFPAYTHAGVYAYMIEEAQQATIVNDDGSEGTMTYSTDKYLMRVYVENEDTGVAIKAVTFEKNPSATSNGEKVDGGDVKFENTFVEKTDDSSKLTIDKQVTGGSGDKTKEWEFTVTFAAPEYVPTGWTVNDIVMVGDATGTVADGKVTFKLTHGQSVNFTNVVAGTTYTVTETESGKDGYTTTGEVTTATVVSDKGPNTATITNNKEPITPTGLVLNNAPFILMALVAVGGVVAYGALKRKLTA</sequence>
<evidence type="ECO:0000259" key="3">
    <source>
        <dbReference type="Pfam" id="PF24547"/>
    </source>
</evidence>
<evidence type="ECO:0000256" key="1">
    <source>
        <dbReference type="SAM" id="Phobius"/>
    </source>
</evidence>
<organism evidence="4 5">
    <name type="scientific">Slackia heliotrinireducens (strain ATCC 29202 / DSM 20476 / NCTC 11029 / RHS 1)</name>
    <name type="common">Peptococcus heliotrinreducens</name>
    <dbReference type="NCBI Taxonomy" id="471855"/>
    <lineage>
        <taxon>Bacteria</taxon>
        <taxon>Bacillati</taxon>
        <taxon>Actinomycetota</taxon>
        <taxon>Coriobacteriia</taxon>
        <taxon>Eggerthellales</taxon>
        <taxon>Eggerthellaceae</taxon>
        <taxon>Slackia</taxon>
    </lineage>
</organism>
<dbReference type="NCBIfam" id="TIGR03065">
    <property type="entry name" value="srtB_sig_QVPTGV"/>
    <property type="match status" value="1"/>
</dbReference>
<dbReference type="InterPro" id="IPR017503">
    <property type="entry name" value="Sortase_SrtB_sig_QVPTGV"/>
</dbReference>
<dbReference type="eggNOG" id="ENOG5032W5D">
    <property type="taxonomic scope" value="Bacteria"/>
</dbReference>
<name>C7N0P0_SLAHD</name>
<dbReference type="RefSeq" id="WP_012797229.1">
    <property type="nucleotide sequence ID" value="NC_013165.1"/>
</dbReference>
<dbReference type="InterPro" id="IPR055382">
    <property type="entry name" value="DUF7601"/>
</dbReference>
<dbReference type="Gene3D" id="2.60.40.1140">
    <property type="entry name" value="Collagen-binding surface protein Cna, B-type domain"/>
    <property type="match status" value="1"/>
</dbReference>
<dbReference type="STRING" id="471855.Shel_00430"/>
<evidence type="ECO:0000313" key="5">
    <source>
        <dbReference type="Proteomes" id="UP000002026"/>
    </source>
</evidence>
<keyword evidence="1" id="KW-1133">Transmembrane helix</keyword>
<dbReference type="HOGENOM" id="CLU_701782_0_0_11"/>
<gene>
    <name evidence="4" type="ordered locus">Shel_00430</name>
</gene>
<keyword evidence="1" id="KW-0472">Membrane</keyword>
<dbReference type="Pfam" id="PF24547">
    <property type="entry name" value="DUF7601"/>
    <property type="match status" value="1"/>
</dbReference>
<dbReference type="Proteomes" id="UP000002026">
    <property type="component" value="Chromosome"/>
</dbReference>
<accession>C7N0P0</accession>
<feature type="signal peptide" evidence="2">
    <location>
        <begin position="1"/>
        <end position="26"/>
    </location>
</feature>
<dbReference type="Gene3D" id="2.60.40.3050">
    <property type="match status" value="1"/>
</dbReference>
<keyword evidence="2" id="KW-0732">Signal</keyword>
<keyword evidence="5" id="KW-1185">Reference proteome</keyword>